<evidence type="ECO:0000256" key="1">
    <source>
        <dbReference type="ARBA" id="ARBA00022729"/>
    </source>
</evidence>
<dbReference type="InterPro" id="IPR052982">
    <property type="entry name" value="SRP1/TIP1-like"/>
</dbReference>
<accession>A0A9P6LZ02</accession>
<dbReference type="EMBL" id="JAAAHY010000883">
    <property type="protein sequence ID" value="KAF9955792.1"/>
    <property type="molecule type" value="Genomic_DNA"/>
</dbReference>
<dbReference type="PANTHER" id="PTHR40633">
    <property type="entry name" value="MATRIX PROTEIN, PUTATIVE (AFU_ORTHOLOGUE AFUA_8G05410)-RELATED"/>
    <property type="match status" value="1"/>
</dbReference>
<evidence type="ECO:0000256" key="2">
    <source>
        <dbReference type="SAM" id="SignalP"/>
    </source>
</evidence>
<dbReference type="Pfam" id="PF10342">
    <property type="entry name" value="Kre9_KNH"/>
    <property type="match status" value="1"/>
</dbReference>
<reference evidence="4" key="1">
    <citation type="journal article" date="2020" name="Fungal Divers.">
        <title>Resolving the Mortierellaceae phylogeny through synthesis of multi-gene phylogenetics and phylogenomics.</title>
        <authorList>
            <person name="Vandepol N."/>
            <person name="Liber J."/>
            <person name="Desiro A."/>
            <person name="Na H."/>
            <person name="Kennedy M."/>
            <person name="Barry K."/>
            <person name="Grigoriev I.V."/>
            <person name="Miller A.N."/>
            <person name="O'Donnell K."/>
            <person name="Stajich J.E."/>
            <person name="Bonito G."/>
        </authorList>
    </citation>
    <scope>NUCLEOTIDE SEQUENCE</scope>
    <source>
        <strain evidence="4">CK1249</strain>
    </source>
</reference>
<gene>
    <name evidence="4" type="ORF">BGZ70_010118</name>
</gene>
<feature type="domain" description="Yeast cell wall synthesis Kre9/Knh1-like N-terminal" evidence="3">
    <location>
        <begin position="27"/>
        <end position="120"/>
    </location>
</feature>
<feature type="signal peptide" evidence="2">
    <location>
        <begin position="1"/>
        <end position="19"/>
    </location>
</feature>
<keyword evidence="1 2" id="KW-0732">Signal</keyword>
<keyword evidence="5" id="KW-1185">Reference proteome</keyword>
<evidence type="ECO:0000313" key="4">
    <source>
        <dbReference type="EMBL" id="KAF9955792.1"/>
    </source>
</evidence>
<sequence length="190" mass="18993">MKFAAIALSTIALASQASAVVLSYSQPIAATQWTAGQEATVAWTNKCNDITGNTTFPITLNEEINTYQVEVPNVGPIGYLDCKRSGSTKVKIPATLPQGNKYSILVVNGGNQSYSALFTILSTVPGATNTAATSALPTAPTAAATASSSVPSAAVSTAPPKPTTTNGAGALKAGSYAALAAVAAIGAMAL</sequence>
<dbReference type="PANTHER" id="PTHR40633:SF5">
    <property type="entry name" value="ANCHORED PROTEIN, PUTATIVE (AFU_ORTHOLOGUE AFUA_8G04370)-RELATED"/>
    <property type="match status" value="1"/>
</dbReference>
<feature type="chain" id="PRO_5040110437" description="Yeast cell wall synthesis Kre9/Knh1-like N-terminal domain-containing protein" evidence="2">
    <location>
        <begin position="20"/>
        <end position="190"/>
    </location>
</feature>
<comment type="caution">
    <text evidence="4">The sequence shown here is derived from an EMBL/GenBank/DDBJ whole genome shotgun (WGS) entry which is preliminary data.</text>
</comment>
<dbReference type="Proteomes" id="UP000738359">
    <property type="component" value="Unassembled WGS sequence"/>
</dbReference>
<organism evidence="4 5">
    <name type="scientific">Mortierella alpina</name>
    <name type="common">Oleaginous fungus</name>
    <name type="synonym">Mortierella renispora</name>
    <dbReference type="NCBI Taxonomy" id="64518"/>
    <lineage>
        <taxon>Eukaryota</taxon>
        <taxon>Fungi</taxon>
        <taxon>Fungi incertae sedis</taxon>
        <taxon>Mucoromycota</taxon>
        <taxon>Mortierellomycotina</taxon>
        <taxon>Mortierellomycetes</taxon>
        <taxon>Mortierellales</taxon>
        <taxon>Mortierellaceae</taxon>
        <taxon>Mortierella</taxon>
    </lineage>
</organism>
<dbReference type="AlphaFoldDB" id="A0A9P6LZ02"/>
<protein>
    <recommendedName>
        <fullName evidence="3">Yeast cell wall synthesis Kre9/Knh1-like N-terminal domain-containing protein</fullName>
    </recommendedName>
</protein>
<evidence type="ECO:0000313" key="5">
    <source>
        <dbReference type="Proteomes" id="UP000738359"/>
    </source>
</evidence>
<dbReference type="InterPro" id="IPR018466">
    <property type="entry name" value="Kre9/Knh1-like_N"/>
</dbReference>
<evidence type="ECO:0000259" key="3">
    <source>
        <dbReference type="Pfam" id="PF10342"/>
    </source>
</evidence>
<proteinExistence type="predicted"/>
<dbReference type="OrthoDB" id="2260257at2759"/>
<name>A0A9P6LZ02_MORAP</name>